<name>A0A0R3SIT3_HYMDI</name>
<dbReference type="GO" id="GO:0005634">
    <property type="term" value="C:nucleus"/>
    <property type="evidence" value="ECO:0007669"/>
    <property type="project" value="TreeGrafter"/>
</dbReference>
<dbReference type="PANTHER" id="PTHR12634">
    <property type="entry name" value="SIT4 YEAST -ASSOCIATING PROTEIN-RELATED"/>
    <property type="match status" value="1"/>
</dbReference>
<protein>
    <submittedName>
        <fullName evidence="6">Cnd3 domain-containing protein</fullName>
    </submittedName>
</protein>
<dbReference type="GO" id="GO:0019888">
    <property type="term" value="F:protein phosphatase regulator activity"/>
    <property type="evidence" value="ECO:0007669"/>
    <property type="project" value="TreeGrafter"/>
</dbReference>
<dbReference type="WBParaSite" id="HDID_0000484801-mRNA-1">
    <property type="protein sequence ID" value="HDID_0000484801-mRNA-1"/>
    <property type="gene ID" value="HDID_0000484801"/>
</dbReference>
<evidence type="ECO:0000313" key="5">
    <source>
        <dbReference type="Proteomes" id="UP000274504"/>
    </source>
</evidence>
<sequence>MATVVVVAAAVVADVYVEAAVYFEMYFDKFNSYLLLVSLTTYKRMTGLIEMVIDQSNITYDTARFKRPSVAAEILSSRVPSILDYIVPDSRDSDSDSLPFVDRLIFFIDTPSSPNPLSSGFFFKIMANLLCNKADEWFLECEVFSKLLDMLSSPNESAEKQESAGKCLVELIGSYRNHVVFASSEDTDEDDFLTKNVASDAQENPEAVLLAKSIAILDVLEGESFMARLVDIIGNEASSITARNSAIEILLTLVDKAKSPNGLPPSGGDEYMSDIPLDSLPNARMTFTNPLLTKNNCSLLK</sequence>
<organism evidence="6">
    <name type="scientific">Hymenolepis diminuta</name>
    <name type="common">Rat tapeworm</name>
    <dbReference type="NCBI Taxonomy" id="6216"/>
    <lineage>
        <taxon>Eukaryota</taxon>
        <taxon>Metazoa</taxon>
        <taxon>Spiralia</taxon>
        <taxon>Lophotrochozoa</taxon>
        <taxon>Platyhelminthes</taxon>
        <taxon>Cestoda</taxon>
        <taxon>Eucestoda</taxon>
        <taxon>Cyclophyllidea</taxon>
        <taxon>Hymenolepididae</taxon>
        <taxon>Hymenolepis</taxon>
    </lineage>
</organism>
<evidence type="ECO:0000313" key="4">
    <source>
        <dbReference type="EMBL" id="VDL56545.1"/>
    </source>
</evidence>
<dbReference type="STRING" id="6216.A0A0R3SIT3"/>
<comment type="similarity">
    <text evidence="1">Belongs to the SAPS family.</text>
</comment>
<reference evidence="6" key="1">
    <citation type="submission" date="2017-02" db="UniProtKB">
        <authorList>
            <consortium name="WormBaseParasite"/>
        </authorList>
    </citation>
    <scope>IDENTIFICATION</scope>
</reference>
<evidence type="ECO:0000256" key="2">
    <source>
        <dbReference type="ARBA" id="ARBA00023306"/>
    </source>
</evidence>
<keyword evidence="2" id="KW-0131">Cell cycle</keyword>
<gene>
    <name evidence="4" type="ORF">HDID_LOCUS4846</name>
</gene>
<accession>A0A0R3SIT3</accession>
<dbReference type="Proteomes" id="UP000274504">
    <property type="component" value="Unassembled WGS sequence"/>
</dbReference>
<dbReference type="GO" id="GO:0005829">
    <property type="term" value="C:cytosol"/>
    <property type="evidence" value="ECO:0007669"/>
    <property type="project" value="TreeGrafter"/>
</dbReference>
<feature type="chain" id="PRO_5043131350" evidence="3">
    <location>
        <begin position="20"/>
        <end position="301"/>
    </location>
</feature>
<evidence type="ECO:0000256" key="3">
    <source>
        <dbReference type="SAM" id="SignalP"/>
    </source>
</evidence>
<evidence type="ECO:0000256" key="1">
    <source>
        <dbReference type="ARBA" id="ARBA00006180"/>
    </source>
</evidence>
<evidence type="ECO:0000313" key="6">
    <source>
        <dbReference type="WBParaSite" id="HDID_0000484801-mRNA-1"/>
    </source>
</evidence>
<dbReference type="GO" id="GO:0019903">
    <property type="term" value="F:protein phosphatase binding"/>
    <property type="evidence" value="ECO:0007669"/>
    <property type="project" value="InterPro"/>
</dbReference>
<dbReference type="OrthoDB" id="295029at2759"/>
<keyword evidence="3" id="KW-0732">Signal</keyword>
<dbReference type="EMBL" id="UYSG01002066">
    <property type="protein sequence ID" value="VDL56545.1"/>
    <property type="molecule type" value="Genomic_DNA"/>
</dbReference>
<proteinExistence type="inferred from homology"/>
<feature type="signal peptide" evidence="3">
    <location>
        <begin position="1"/>
        <end position="19"/>
    </location>
</feature>
<reference evidence="4 5" key="2">
    <citation type="submission" date="2018-11" db="EMBL/GenBank/DDBJ databases">
        <authorList>
            <consortium name="Pathogen Informatics"/>
        </authorList>
    </citation>
    <scope>NUCLEOTIDE SEQUENCE [LARGE SCALE GENOMIC DNA]</scope>
</reference>
<dbReference type="AlphaFoldDB" id="A0A0R3SIT3"/>
<dbReference type="Pfam" id="PF04499">
    <property type="entry name" value="SAPS"/>
    <property type="match status" value="1"/>
</dbReference>
<dbReference type="PANTHER" id="PTHR12634:SF8">
    <property type="entry name" value="FIERY MOUNTAIN, ISOFORM D"/>
    <property type="match status" value="1"/>
</dbReference>
<dbReference type="InterPro" id="IPR007587">
    <property type="entry name" value="SAPS"/>
</dbReference>